<keyword evidence="4 8" id="KW-0560">Oxidoreductase</keyword>
<dbReference type="Proteomes" id="UP000799440">
    <property type="component" value="Unassembled WGS sequence"/>
</dbReference>
<evidence type="ECO:0000256" key="6">
    <source>
        <dbReference type="ARBA" id="ARBA00023033"/>
    </source>
</evidence>
<protein>
    <submittedName>
        <fullName evidence="10">Putative P450 monooxygenase</fullName>
    </submittedName>
</protein>
<dbReference type="GO" id="GO:0020037">
    <property type="term" value="F:heme binding"/>
    <property type="evidence" value="ECO:0007669"/>
    <property type="project" value="InterPro"/>
</dbReference>
<feature type="signal peptide" evidence="9">
    <location>
        <begin position="1"/>
        <end position="19"/>
    </location>
</feature>
<dbReference type="SUPFAM" id="SSF48264">
    <property type="entry name" value="Cytochrome P450"/>
    <property type="match status" value="1"/>
</dbReference>
<feature type="chain" id="PRO_5025608566" evidence="9">
    <location>
        <begin position="20"/>
        <end position="508"/>
    </location>
</feature>
<dbReference type="Gene3D" id="1.10.630.10">
    <property type="entry name" value="Cytochrome P450"/>
    <property type="match status" value="1"/>
</dbReference>
<keyword evidence="11" id="KW-1185">Reference proteome</keyword>
<dbReference type="AlphaFoldDB" id="A0A6A6UWC8"/>
<gene>
    <name evidence="10" type="ORF">M011DRAFT_454331</name>
</gene>
<evidence type="ECO:0000256" key="3">
    <source>
        <dbReference type="ARBA" id="ARBA00022723"/>
    </source>
</evidence>
<comment type="cofactor">
    <cofactor evidence="1 7">
        <name>heme</name>
        <dbReference type="ChEBI" id="CHEBI:30413"/>
    </cofactor>
</comment>
<keyword evidence="3 7" id="KW-0479">Metal-binding</keyword>
<evidence type="ECO:0000256" key="2">
    <source>
        <dbReference type="ARBA" id="ARBA00010617"/>
    </source>
</evidence>
<dbReference type="InterPro" id="IPR017972">
    <property type="entry name" value="Cyt_P450_CS"/>
</dbReference>
<evidence type="ECO:0000256" key="5">
    <source>
        <dbReference type="ARBA" id="ARBA00023004"/>
    </source>
</evidence>
<dbReference type="InterPro" id="IPR047146">
    <property type="entry name" value="Cyt_P450_E_CYP52_fungi"/>
</dbReference>
<reference evidence="10" key="1">
    <citation type="journal article" date="2020" name="Stud. Mycol.">
        <title>101 Dothideomycetes genomes: a test case for predicting lifestyles and emergence of pathogens.</title>
        <authorList>
            <person name="Haridas S."/>
            <person name="Albert R."/>
            <person name="Binder M."/>
            <person name="Bloem J."/>
            <person name="Labutti K."/>
            <person name="Salamov A."/>
            <person name="Andreopoulos B."/>
            <person name="Baker S."/>
            <person name="Barry K."/>
            <person name="Bills G."/>
            <person name="Bluhm B."/>
            <person name="Cannon C."/>
            <person name="Castanera R."/>
            <person name="Culley D."/>
            <person name="Daum C."/>
            <person name="Ezra D."/>
            <person name="Gonzalez J."/>
            <person name="Henrissat B."/>
            <person name="Kuo A."/>
            <person name="Liang C."/>
            <person name="Lipzen A."/>
            <person name="Lutzoni F."/>
            <person name="Magnuson J."/>
            <person name="Mondo S."/>
            <person name="Nolan M."/>
            <person name="Ohm R."/>
            <person name="Pangilinan J."/>
            <person name="Park H.-J."/>
            <person name="Ramirez L."/>
            <person name="Alfaro M."/>
            <person name="Sun H."/>
            <person name="Tritt A."/>
            <person name="Yoshinaga Y."/>
            <person name="Zwiers L.-H."/>
            <person name="Turgeon B."/>
            <person name="Goodwin S."/>
            <person name="Spatafora J."/>
            <person name="Crous P."/>
            <person name="Grigoriev I."/>
        </authorList>
    </citation>
    <scope>NUCLEOTIDE SEQUENCE</scope>
    <source>
        <strain evidence="10">CBS 119925</strain>
    </source>
</reference>
<evidence type="ECO:0000313" key="11">
    <source>
        <dbReference type="Proteomes" id="UP000799440"/>
    </source>
</evidence>
<dbReference type="PROSITE" id="PS00086">
    <property type="entry name" value="CYTOCHROME_P450"/>
    <property type="match status" value="1"/>
</dbReference>
<sequence length="508" mass="58156">MALLSLAHFSTALFTLVIGYRVYWEATTGATRRKIKQKYGCQPPKRWWSWDPILGFDWVIGNFKAYSQHKLLEYWTSILRQSNAHTVSLYVVGKTIFLTNDPENIKTILATDFSIWSLGKPRMEQMTAYVGRGIFTNEGTAWKHSRELLRPSFNRSQVSDFHIFEKHTARMIERIPKDGATVELEPLFHLLTLAISTEFLFGRSTSALDDARKNEEVEQFIDAFEYCQNPFENANTRKWGWRGALLPDLRQKKCAKIIEDIDEEVTLKRTQTSGNHETERYVFLEELLAVTDDRTQIRSELLNILSAGRGTTACLLTNFFFELPRHSQILARLRMEIKDSVGVNPPTYEQVKELKYLKAVVNETQRLYPVGPINTREALQDTIIPHGGGPSCTNPVLVPKGAYVAYNTYAMQRRKDIFGPDAESFNPSRWLENEHPSSPLRPGWAYLPFSGGPRVCLGQQFALTEASCIIVRLLQAFQEVESRDEEPWREKLTIVCSSLGGCKVGFRQ</sequence>
<dbReference type="GO" id="GO:0004497">
    <property type="term" value="F:monooxygenase activity"/>
    <property type="evidence" value="ECO:0007669"/>
    <property type="project" value="UniProtKB-KW"/>
</dbReference>
<evidence type="ECO:0000256" key="9">
    <source>
        <dbReference type="SAM" id="SignalP"/>
    </source>
</evidence>
<keyword evidence="9" id="KW-0732">Signal</keyword>
<dbReference type="PRINTS" id="PR00385">
    <property type="entry name" value="P450"/>
</dbReference>
<dbReference type="PRINTS" id="PR00463">
    <property type="entry name" value="EP450I"/>
</dbReference>
<dbReference type="EMBL" id="MU006626">
    <property type="protein sequence ID" value="KAF2741754.1"/>
    <property type="molecule type" value="Genomic_DNA"/>
</dbReference>
<evidence type="ECO:0000256" key="4">
    <source>
        <dbReference type="ARBA" id="ARBA00023002"/>
    </source>
</evidence>
<name>A0A6A6UWC8_9PLEO</name>
<keyword evidence="5 7" id="KW-0408">Iron</keyword>
<evidence type="ECO:0000256" key="7">
    <source>
        <dbReference type="PIRSR" id="PIRSR602401-1"/>
    </source>
</evidence>
<dbReference type="PANTHER" id="PTHR24287:SF17">
    <property type="entry name" value="P450, PUTATIVE (EUROFUNG)-RELATED"/>
    <property type="match status" value="1"/>
</dbReference>
<dbReference type="InterPro" id="IPR001128">
    <property type="entry name" value="Cyt_P450"/>
</dbReference>
<dbReference type="OrthoDB" id="1470350at2759"/>
<dbReference type="GO" id="GO:0005506">
    <property type="term" value="F:iron ion binding"/>
    <property type="evidence" value="ECO:0007669"/>
    <property type="project" value="InterPro"/>
</dbReference>
<accession>A0A6A6UWC8</accession>
<keyword evidence="6 8" id="KW-0503">Monooxygenase</keyword>
<comment type="similarity">
    <text evidence="2 8">Belongs to the cytochrome P450 family.</text>
</comment>
<dbReference type="PANTHER" id="PTHR24287">
    <property type="entry name" value="P450, PUTATIVE (EUROFUNG)-RELATED"/>
    <property type="match status" value="1"/>
</dbReference>
<proteinExistence type="inferred from homology"/>
<evidence type="ECO:0000313" key="10">
    <source>
        <dbReference type="EMBL" id="KAF2741754.1"/>
    </source>
</evidence>
<organism evidence="10 11">
    <name type="scientific">Sporormia fimetaria CBS 119925</name>
    <dbReference type="NCBI Taxonomy" id="1340428"/>
    <lineage>
        <taxon>Eukaryota</taxon>
        <taxon>Fungi</taxon>
        <taxon>Dikarya</taxon>
        <taxon>Ascomycota</taxon>
        <taxon>Pezizomycotina</taxon>
        <taxon>Dothideomycetes</taxon>
        <taxon>Pleosporomycetidae</taxon>
        <taxon>Pleosporales</taxon>
        <taxon>Sporormiaceae</taxon>
        <taxon>Sporormia</taxon>
    </lineage>
</organism>
<dbReference type="InterPro" id="IPR036396">
    <property type="entry name" value="Cyt_P450_sf"/>
</dbReference>
<keyword evidence="7 8" id="KW-0349">Heme</keyword>
<dbReference type="CDD" id="cd11063">
    <property type="entry name" value="CYP52"/>
    <property type="match status" value="1"/>
</dbReference>
<evidence type="ECO:0000256" key="8">
    <source>
        <dbReference type="RuleBase" id="RU000461"/>
    </source>
</evidence>
<dbReference type="Pfam" id="PF00067">
    <property type="entry name" value="p450"/>
    <property type="match status" value="1"/>
</dbReference>
<dbReference type="GO" id="GO:0016705">
    <property type="term" value="F:oxidoreductase activity, acting on paired donors, with incorporation or reduction of molecular oxygen"/>
    <property type="evidence" value="ECO:0007669"/>
    <property type="project" value="InterPro"/>
</dbReference>
<evidence type="ECO:0000256" key="1">
    <source>
        <dbReference type="ARBA" id="ARBA00001971"/>
    </source>
</evidence>
<feature type="binding site" description="axial binding residue" evidence="7">
    <location>
        <position position="456"/>
    </location>
    <ligand>
        <name>heme</name>
        <dbReference type="ChEBI" id="CHEBI:30413"/>
    </ligand>
    <ligandPart>
        <name>Fe</name>
        <dbReference type="ChEBI" id="CHEBI:18248"/>
    </ligandPart>
</feature>
<dbReference type="InterPro" id="IPR002401">
    <property type="entry name" value="Cyt_P450_E_grp-I"/>
</dbReference>